<proteinExistence type="predicted"/>
<accession>A0A0J7HAQ6</accession>
<protein>
    <submittedName>
        <fullName evidence="1">Uncharacterized protein</fullName>
    </submittedName>
</protein>
<dbReference type="Proteomes" id="UP000223311">
    <property type="component" value="Unassembled WGS sequence"/>
</dbReference>
<sequence length="69" mass="7426">MNQIDFSSIQSPVNQLALQAAVMFLAMGVTFGIVYKILLKIHAPEQLASVIATVCTLVVACKTISILFT</sequence>
<accession>A0A2B6WQX8</accession>
<evidence type="ECO:0000313" key="2">
    <source>
        <dbReference type="Proteomes" id="UP000223311"/>
    </source>
</evidence>
<reference evidence="1 2" key="1">
    <citation type="submission" date="2017-09" db="EMBL/GenBank/DDBJ databases">
        <title>Large-scale bioinformatics analysis of Bacillus genomes uncovers conserved roles of natural products in bacterial physiology.</title>
        <authorList>
            <consortium name="Agbiome Team Llc"/>
            <person name="Bleich R.M."/>
            <person name="Grubbs K.J."/>
            <person name="Santa Maria K.C."/>
            <person name="Allen S.E."/>
            <person name="Farag S."/>
            <person name="Shank E.A."/>
            <person name="Bowers A."/>
        </authorList>
    </citation>
    <scope>NUCLEOTIDE SEQUENCE [LARGE SCALE GENOMIC DNA]</scope>
    <source>
        <strain evidence="1 2">AFS080080</strain>
    </source>
</reference>
<dbReference type="EMBL" id="NVGE01000072">
    <property type="protein sequence ID" value="PFZ20112.1"/>
    <property type="molecule type" value="Genomic_DNA"/>
</dbReference>
<dbReference type="AlphaFoldDB" id="A0A2B6WQX8"/>
<evidence type="ECO:0000313" key="1">
    <source>
        <dbReference type="EMBL" id="PFZ20112.1"/>
    </source>
</evidence>
<comment type="caution">
    <text evidence="1">The sequence shown here is derived from an EMBL/GenBank/DDBJ whole genome shotgun (WGS) entry which is preliminary data.</text>
</comment>
<organism evidence="1 2">
    <name type="scientific">Bacillus wiedmannii</name>
    <dbReference type="NCBI Taxonomy" id="1890302"/>
    <lineage>
        <taxon>Bacteria</taxon>
        <taxon>Bacillati</taxon>
        <taxon>Bacillota</taxon>
        <taxon>Bacilli</taxon>
        <taxon>Bacillales</taxon>
        <taxon>Bacillaceae</taxon>
        <taxon>Bacillus</taxon>
        <taxon>Bacillus cereus group</taxon>
    </lineage>
</organism>
<name>A0A2B6WQX8_9BACI</name>
<dbReference type="RefSeq" id="WP_048546611.1">
    <property type="nucleotide sequence ID" value="NZ_CABMIE010000046.1"/>
</dbReference>
<gene>
    <name evidence="1" type="ORF">COL66_28800</name>
</gene>